<feature type="domain" description="Flagellin C-terminal" evidence="6">
    <location>
        <begin position="417"/>
        <end position="496"/>
    </location>
</feature>
<evidence type="ECO:0000259" key="5">
    <source>
        <dbReference type="Pfam" id="PF00669"/>
    </source>
</evidence>
<reference evidence="7 8" key="1">
    <citation type="submission" date="2016-10" db="EMBL/GenBank/DDBJ databases">
        <authorList>
            <person name="de Groot N.N."/>
        </authorList>
    </citation>
    <scope>NUCLEOTIDE SEQUENCE [LARGE SCALE GENOMIC DNA]</scope>
    <source>
        <strain evidence="7 8">DSM 1801</strain>
    </source>
</reference>
<keyword evidence="8" id="KW-1185">Reference proteome</keyword>
<organism evidence="7 8">
    <name type="scientific">[Clostridium] polysaccharolyticum</name>
    <dbReference type="NCBI Taxonomy" id="29364"/>
    <lineage>
        <taxon>Bacteria</taxon>
        <taxon>Bacillati</taxon>
        <taxon>Bacillota</taxon>
        <taxon>Clostridia</taxon>
        <taxon>Lachnospirales</taxon>
        <taxon>Lachnospiraceae</taxon>
    </lineage>
</organism>
<dbReference type="Pfam" id="PF00700">
    <property type="entry name" value="Flagellin_C"/>
    <property type="match status" value="1"/>
</dbReference>
<dbReference type="InterPro" id="IPR013384">
    <property type="entry name" value="Flagell_FlgL"/>
</dbReference>
<gene>
    <name evidence="7" type="ORF">SAMN04487772_11168</name>
</gene>
<protein>
    <submittedName>
        <fullName evidence="7">Flagellar hook-associated protein 3 FlgL</fullName>
    </submittedName>
</protein>
<dbReference type="Pfam" id="PF00669">
    <property type="entry name" value="Flagellin_N"/>
    <property type="match status" value="1"/>
</dbReference>
<evidence type="ECO:0000256" key="2">
    <source>
        <dbReference type="ARBA" id="ARBA00005709"/>
    </source>
</evidence>
<dbReference type="NCBIfam" id="TIGR02550">
    <property type="entry name" value="flagell_flgL"/>
    <property type="match status" value="1"/>
</dbReference>
<dbReference type="STRING" id="29364.SAMN04487772_11168"/>
<dbReference type="Proteomes" id="UP000199800">
    <property type="component" value="Unassembled WGS sequence"/>
</dbReference>
<keyword evidence="7" id="KW-0282">Flagellum</keyword>
<evidence type="ECO:0000256" key="1">
    <source>
        <dbReference type="ARBA" id="ARBA00004365"/>
    </source>
</evidence>
<dbReference type="InterPro" id="IPR046358">
    <property type="entry name" value="Flagellin_C"/>
</dbReference>
<dbReference type="GO" id="GO:0005198">
    <property type="term" value="F:structural molecule activity"/>
    <property type="evidence" value="ECO:0007669"/>
    <property type="project" value="InterPro"/>
</dbReference>
<sequence length="496" mass="55553">MRVTSKMMTSNALNNINRNKTNMSTLANQYSTQQKIQRPSENPVIAVRSLKYRTSVAELDQYAKKNVPDAMSWISNTETALNSVNSILTNMNTYFNQGSNDTLETSERVALKQTLSEYRDQIFQCLNSDYAGRYLFTGYRTDTSLIFDKESKDTMYNITETFKDTDLQIFTYIKADLKYSDTAAANDYASNAASSNKGYKLNLAYNEIGIAQDNDGNDIMPVLSYQTAEGAAPQNIPVKVVSVADKDAYDVGTNQAVLIKETGEIILSKDSYSKLNEAYSFQVNYSKQNFDKGDVRPEHYFDCTATDAQGNVYQYTKPANQHIEYEVNFSQNIVVNTLANECVDFKIINQLDDIIYQIEKVETAENKLAEIETMLVNGTYAGDKDALTELKSQVKNELALEKSVLQERFGNGITTTTKVQATVNKAVADLGSRYKRLELTEARLEDQLTSFNEMLTTNDTVDIEDAIVNYTAALTAYNASLNATAKIAQNSLLDFL</sequence>
<dbReference type="Gene3D" id="1.20.1330.10">
    <property type="entry name" value="f41 fragment of flagellin, N-terminal domain"/>
    <property type="match status" value="1"/>
</dbReference>
<proteinExistence type="inferred from homology"/>
<dbReference type="InterPro" id="IPR001029">
    <property type="entry name" value="Flagellin_N"/>
</dbReference>
<dbReference type="PANTHER" id="PTHR42792:SF1">
    <property type="entry name" value="FLAGELLAR HOOK-ASSOCIATED PROTEIN 3"/>
    <property type="match status" value="1"/>
</dbReference>
<dbReference type="OrthoDB" id="9758307at2"/>
<evidence type="ECO:0000313" key="7">
    <source>
        <dbReference type="EMBL" id="SET23185.1"/>
    </source>
</evidence>
<dbReference type="GO" id="GO:0071973">
    <property type="term" value="P:bacterial-type flagellum-dependent cell motility"/>
    <property type="evidence" value="ECO:0007669"/>
    <property type="project" value="InterPro"/>
</dbReference>
<evidence type="ECO:0000256" key="3">
    <source>
        <dbReference type="ARBA" id="ARBA00023143"/>
    </source>
</evidence>
<evidence type="ECO:0000313" key="8">
    <source>
        <dbReference type="Proteomes" id="UP000199800"/>
    </source>
</evidence>
<keyword evidence="7" id="KW-0966">Cell projection</keyword>
<feature type="domain" description="Flagellin N-terminal" evidence="5">
    <location>
        <begin position="5"/>
        <end position="141"/>
    </location>
</feature>
<comment type="subcellular location">
    <subcellularLocation>
        <location evidence="1">Bacterial flagellum</location>
    </subcellularLocation>
</comment>
<dbReference type="EMBL" id="FOHN01000011">
    <property type="protein sequence ID" value="SET23185.1"/>
    <property type="molecule type" value="Genomic_DNA"/>
</dbReference>
<dbReference type="PANTHER" id="PTHR42792">
    <property type="entry name" value="FLAGELLIN"/>
    <property type="match status" value="1"/>
</dbReference>
<accession>A0A1I0CUA9</accession>
<comment type="similarity">
    <text evidence="2">Belongs to the bacterial flagellin family.</text>
</comment>
<dbReference type="AlphaFoldDB" id="A0A1I0CUA9"/>
<feature type="coiled-coil region" evidence="4">
    <location>
        <begin position="427"/>
        <end position="454"/>
    </location>
</feature>
<dbReference type="InterPro" id="IPR001492">
    <property type="entry name" value="Flagellin"/>
</dbReference>
<keyword evidence="3" id="KW-0975">Bacterial flagellum</keyword>
<evidence type="ECO:0000259" key="6">
    <source>
        <dbReference type="Pfam" id="PF00700"/>
    </source>
</evidence>
<keyword evidence="4" id="KW-0175">Coiled coil</keyword>
<dbReference type="GO" id="GO:0009424">
    <property type="term" value="C:bacterial-type flagellum hook"/>
    <property type="evidence" value="ECO:0007669"/>
    <property type="project" value="InterPro"/>
</dbReference>
<keyword evidence="7" id="KW-0969">Cilium</keyword>
<name>A0A1I0CUA9_9FIRM</name>
<evidence type="ECO:0000256" key="4">
    <source>
        <dbReference type="SAM" id="Coils"/>
    </source>
</evidence>
<dbReference type="SUPFAM" id="SSF64518">
    <property type="entry name" value="Phase 1 flagellin"/>
    <property type="match status" value="1"/>
</dbReference>
<dbReference type="RefSeq" id="WP_092477883.1">
    <property type="nucleotide sequence ID" value="NZ_FOHN01000011.1"/>
</dbReference>